<accession>K2R0V0</accession>
<evidence type="ECO:0000313" key="1">
    <source>
        <dbReference type="EMBL" id="EKG15846.1"/>
    </source>
</evidence>
<dbReference type="EMBL" id="AHHD01000290">
    <property type="protein sequence ID" value="EKG15846.1"/>
    <property type="molecule type" value="Genomic_DNA"/>
</dbReference>
<dbReference type="HOGENOM" id="CLU_2264262_0_0_1"/>
<organism evidence="1 2">
    <name type="scientific">Macrophomina phaseolina (strain MS6)</name>
    <name type="common">Charcoal rot fungus</name>
    <dbReference type="NCBI Taxonomy" id="1126212"/>
    <lineage>
        <taxon>Eukaryota</taxon>
        <taxon>Fungi</taxon>
        <taxon>Dikarya</taxon>
        <taxon>Ascomycota</taxon>
        <taxon>Pezizomycotina</taxon>
        <taxon>Dothideomycetes</taxon>
        <taxon>Dothideomycetes incertae sedis</taxon>
        <taxon>Botryosphaeriales</taxon>
        <taxon>Botryosphaeriaceae</taxon>
        <taxon>Macrophomina</taxon>
    </lineage>
</organism>
<reference evidence="1 2" key="1">
    <citation type="journal article" date="2012" name="BMC Genomics">
        <title>Tools to kill: Genome of one of the most destructive plant pathogenic fungi Macrophomina phaseolina.</title>
        <authorList>
            <person name="Islam M.S."/>
            <person name="Haque M.S."/>
            <person name="Islam M.M."/>
            <person name="Emdad E.M."/>
            <person name="Halim A."/>
            <person name="Hossen Q.M.M."/>
            <person name="Hossain M.Z."/>
            <person name="Ahmed B."/>
            <person name="Rahim S."/>
            <person name="Rahman M.S."/>
            <person name="Alam M.M."/>
            <person name="Hou S."/>
            <person name="Wan X."/>
            <person name="Saito J.A."/>
            <person name="Alam M."/>
        </authorList>
    </citation>
    <scope>NUCLEOTIDE SEQUENCE [LARGE SCALE GENOMIC DNA]</scope>
    <source>
        <strain evidence="1 2">MS6</strain>
    </source>
</reference>
<dbReference type="InParanoid" id="K2R0V0"/>
<evidence type="ECO:0000313" key="2">
    <source>
        <dbReference type="Proteomes" id="UP000007129"/>
    </source>
</evidence>
<name>K2R0V0_MACPH</name>
<dbReference type="VEuPathDB" id="FungiDB:MPH_06934"/>
<dbReference type="AlphaFoldDB" id="K2R0V0"/>
<protein>
    <submittedName>
        <fullName evidence="1">Uncharacterized protein</fullName>
    </submittedName>
</protein>
<comment type="caution">
    <text evidence="1">The sequence shown here is derived from an EMBL/GenBank/DDBJ whole genome shotgun (WGS) entry which is preliminary data.</text>
</comment>
<proteinExistence type="predicted"/>
<dbReference type="Proteomes" id="UP000007129">
    <property type="component" value="Unassembled WGS sequence"/>
</dbReference>
<sequence>MSARSPQALRIARDDYINRFFYGCGVAPKALLGRSEHQVRVCPRSCLPIRRDYLRGRSAMPKPPRKGLDWLSAKLPRFSATLPMRPTSLKTFVIQKNREDSGI</sequence>
<gene>
    <name evidence="1" type="ORF">MPH_06934</name>
</gene>